<dbReference type="OrthoDB" id="642895at2759"/>
<dbReference type="EMBL" id="DS985248">
    <property type="protein sequence ID" value="EDV22718.1"/>
    <property type="molecule type" value="Genomic_DNA"/>
</dbReference>
<dbReference type="GO" id="GO:0051256">
    <property type="term" value="P:mitotic spindle midzone assembly"/>
    <property type="evidence" value="ECO:0000318"/>
    <property type="project" value="GO_Central"/>
</dbReference>
<dbReference type="PANTHER" id="PTHR19321">
    <property type="entry name" value="PROTEIN REGULATOR OF CYTOKINESIS 1 PRC1-RELATED"/>
    <property type="match status" value="1"/>
</dbReference>
<proteinExistence type="predicted"/>
<dbReference type="GeneID" id="6755969"/>
<feature type="region of interest" description="Disordered" evidence="2">
    <location>
        <begin position="473"/>
        <end position="535"/>
    </location>
</feature>
<name>B3S322_TRIAD</name>
<organism evidence="3 4">
    <name type="scientific">Trichoplax adhaerens</name>
    <name type="common">Trichoplax reptans</name>
    <dbReference type="NCBI Taxonomy" id="10228"/>
    <lineage>
        <taxon>Eukaryota</taxon>
        <taxon>Metazoa</taxon>
        <taxon>Placozoa</taxon>
        <taxon>Uniplacotomia</taxon>
        <taxon>Trichoplacea</taxon>
        <taxon>Trichoplacidae</taxon>
        <taxon>Trichoplax</taxon>
    </lineage>
</organism>
<dbReference type="KEGG" id="tad:TRIADDRAFT_58568"/>
<dbReference type="InParanoid" id="B3S322"/>
<protein>
    <recommendedName>
        <fullName evidence="5">Protein regulator of cytokinesis 1</fullName>
    </recommendedName>
</protein>
<dbReference type="GO" id="GO:0000226">
    <property type="term" value="P:microtubule cytoskeleton organization"/>
    <property type="evidence" value="ECO:0000318"/>
    <property type="project" value="GO_Central"/>
</dbReference>
<dbReference type="GO" id="GO:0005819">
    <property type="term" value="C:spindle"/>
    <property type="evidence" value="ECO:0000318"/>
    <property type="project" value="GO_Central"/>
</dbReference>
<dbReference type="PANTHER" id="PTHR19321:SF41">
    <property type="entry name" value="FASCETTO-RELATED"/>
    <property type="match status" value="1"/>
</dbReference>
<sequence>MGTNLEMRENIISNLETSLLKLRAIWTEVGMTEEQKEERNQVVIMHMVSLLEQMVDEELDMKNKILANIKEFSRELAKICSELQVPQMKTDESLTLLEMEKSLRTEVDRLSLERHLRLKNLKTLVDDEDRICKRLARSLNPDRIIGVPTESRLNEYSQYVETIKKELEKRESMFISTKEVLVHLWDELEVTQTDDKETAIASSDANNYELSDSNMDYLKALITKYETQLKENEEKTNQLRRDVEHLWNRLDIEEEQREAFNEVTHGCKPSVITALELELDALNKMKLENLKKLVEKSRQDLNQWWDKCHFDSEERMKFEPVTSGETSKDYSEDLLNLHENEIKRITDYYSEHESYYQLVEHWYTLWNKWLEFEARANDPNRFGNRGGRLLQEEKLRRALNKEFPKVEKDLTAKMLKYEKEKSKPFCIDGQRFLDTIEALKEEHKLRKTQEKMDRQIAKERELQKELTYGAKPSPVKRRFAGTPVKTPTMKKQKVSTMSTGSAHSRVQSRINVPQSSKTPGRVKMAKGSRVTPAKTARSKNIRILKEVNSNSNEGLNLSDYNDPKGMMA</sequence>
<dbReference type="STRING" id="10228.B3S322"/>
<feature type="compositionally biased region" description="Polar residues" evidence="2">
    <location>
        <begin position="494"/>
        <end position="518"/>
    </location>
</feature>
<dbReference type="Gene3D" id="1.20.58.1520">
    <property type="match status" value="1"/>
</dbReference>
<dbReference type="OMA" id="IDVQINC"/>
<dbReference type="HOGENOM" id="CLU_022964_1_0_1"/>
<keyword evidence="4" id="KW-1185">Reference proteome</keyword>
<reference evidence="3 4" key="1">
    <citation type="journal article" date="2008" name="Nature">
        <title>The Trichoplax genome and the nature of placozoans.</title>
        <authorList>
            <person name="Srivastava M."/>
            <person name="Begovic E."/>
            <person name="Chapman J."/>
            <person name="Putnam N.H."/>
            <person name="Hellsten U."/>
            <person name="Kawashima T."/>
            <person name="Kuo A."/>
            <person name="Mitros T."/>
            <person name="Salamov A."/>
            <person name="Carpenter M.L."/>
            <person name="Signorovitch A.Y."/>
            <person name="Moreno M.A."/>
            <person name="Kamm K."/>
            <person name="Grimwood J."/>
            <person name="Schmutz J."/>
            <person name="Shapiro H."/>
            <person name="Grigoriev I.V."/>
            <person name="Buss L.W."/>
            <person name="Schierwater B."/>
            <person name="Dellaporta S.L."/>
            <person name="Rokhsar D.S."/>
        </authorList>
    </citation>
    <scope>NUCLEOTIDE SEQUENCE [LARGE SCALE GENOMIC DNA]</scope>
    <source>
        <strain evidence="3 4">Grell-BS-1999</strain>
    </source>
</reference>
<keyword evidence="1" id="KW-0175">Coiled coil</keyword>
<evidence type="ECO:0000313" key="4">
    <source>
        <dbReference type="Proteomes" id="UP000009022"/>
    </source>
</evidence>
<dbReference type="eggNOG" id="KOG4302">
    <property type="taxonomic scope" value="Eukaryota"/>
</dbReference>
<evidence type="ECO:0000256" key="1">
    <source>
        <dbReference type="SAM" id="Coils"/>
    </source>
</evidence>
<dbReference type="AlphaFoldDB" id="B3S322"/>
<dbReference type="RefSeq" id="XP_002114584.1">
    <property type="nucleotide sequence ID" value="XM_002114548.1"/>
</dbReference>
<evidence type="ECO:0008006" key="5">
    <source>
        <dbReference type="Google" id="ProtNLM"/>
    </source>
</evidence>
<dbReference type="GO" id="GO:0005737">
    <property type="term" value="C:cytoplasm"/>
    <property type="evidence" value="ECO:0000318"/>
    <property type="project" value="GO_Central"/>
</dbReference>
<dbReference type="InterPro" id="IPR007145">
    <property type="entry name" value="MAP65_Ase1_PRC1"/>
</dbReference>
<dbReference type="GO" id="GO:0008017">
    <property type="term" value="F:microtubule binding"/>
    <property type="evidence" value="ECO:0000318"/>
    <property type="project" value="GO_Central"/>
</dbReference>
<evidence type="ECO:0000313" key="3">
    <source>
        <dbReference type="EMBL" id="EDV22718.1"/>
    </source>
</evidence>
<accession>B3S322</accession>
<dbReference type="CTD" id="6755969"/>
<gene>
    <name evidence="3" type="ORF">TRIADDRAFT_58568</name>
</gene>
<dbReference type="GO" id="GO:1990023">
    <property type="term" value="C:mitotic spindle midzone"/>
    <property type="evidence" value="ECO:0000318"/>
    <property type="project" value="GO_Central"/>
</dbReference>
<feature type="coiled-coil region" evidence="1">
    <location>
        <begin position="215"/>
        <end position="242"/>
    </location>
</feature>
<dbReference type="Proteomes" id="UP000009022">
    <property type="component" value="Unassembled WGS sequence"/>
</dbReference>
<dbReference type="Pfam" id="PF03999">
    <property type="entry name" value="MAP65_ASE1"/>
    <property type="match status" value="1"/>
</dbReference>
<evidence type="ECO:0000256" key="2">
    <source>
        <dbReference type="SAM" id="MobiDB-lite"/>
    </source>
</evidence>
<dbReference type="PhylomeDB" id="B3S322"/>